<keyword evidence="1" id="KW-0472">Membrane</keyword>
<dbReference type="AlphaFoldDB" id="A0A0A9GKZ6"/>
<organism evidence="2">
    <name type="scientific">Arundo donax</name>
    <name type="common">Giant reed</name>
    <name type="synonym">Donax arundinaceus</name>
    <dbReference type="NCBI Taxonomy" id="35708"/>
    <lineage>
        <taxon>Eukaryota</taxon>
        <taxon>Viridiplantae</taxon>
        <taxon>Streptophyta</taxon>
        <taxon>Embryophyta</taxon>
        <taxon>Tracheophyta</taxon>
        <taxon>Spermatophyta</taxon>
        <taxon>Magnoliopsida</taxon>
        <taxon>Liliopsida</taxon>
        <taxon>Poales</taxon>
        <taxon>Poaceae</taxon>
        <taxon>PACMAD clade</taxon>
        <taxon>Arundinoideae</taxon>
        <taxon>Arundineae</taxon>
        <taxon>Arundo</taxon>
    </lineage>
</organism>
<keyword evidence="1" id="KW-0812">Transmembrane</keyword>
<protein>
    <submittedName>
        <fullName evidence="2">Uncharacterized protein</fullName>
    </submittedName>
</protein>
<proteinExistence type="predicted"/>
<reference evidence="2" key="2">
    <citation type="journal article" date="2015" name="Data Brief">
        <title>Shoot transcriptome of the giant reed, Arundo donax.</title>
        <authorList>
            <person name="Barrero R.A."/>
            <person name="Guerrero F.D."/>
            <person name="Moolhuijzen P."/>
            <person name="Goolsby J.A."/>
            <person name="Tidwell J."/>
            <person name="Bellgard S.E."/>
            <person name="Bellgard M.I."/>
        </authorList>
    </citation>
    <scope>NUCLEOTIDE SEQUENCE</scope>
    <source>
        <tissue evidence="2">Shoot tissue taken approximately 20 cm above the soil surface</tissue>
    </source>
</reference>
<sequence length="33" mass="4126">MLCSQFSCTQLFLYFVKIYTYIIYIYIYIFPNI</sequence>
<evidence type="ECO:0000256" key="1">
    <source>
        <dbReference type="SAM" id="Phobius"/>
    </source>
</evidence>
<evidence type="ECO:0000313" key="2">
    <source>
        <dbReference type="EMBL" id="JAE25805.1"/>
    </source>
</evidence>
<reference evidence="2" key="1">
    <citation type="submission" date="2014-09" db="EMBL/GenBank/DDBJ databases">
        <authorList>
            <person name="Magalhaes I.L.F."/>
            <person name="Oliveira U."/>
            <person name="Santos F.R."/>
            <person name="Vidigal T.H.D.A."/>
            <person name="Brescovit A.D."/>
            <person name="Santos A.J."/>
        </authorList>
    </citation>
    <scope>NUCLEOTIDE SEQUENCE</scope>
    <source>
        <tissue evidence="2">Shoot tissue taken approximately 20 cm above the soil surface</tissue>
    </source>
</reference>
<keyword evidence="1" id="KW-1133">Transmembrane helix</keyword>
<dbReference type="EMBL" id="GBRH01172091">
    <property type="protein sequence ID" value="JAE25805.1"/>
    <property type="molecule type" value="Transcribed_RNA"/>
</dbReference>
<name>A0A0A9GKZ6_ARUDO</name>
<accession>A0A0A9GKZ6</accession>
<feature type="transmembrane region" description="Helical" evidence="1">
    <location>
        <begin position="12"/>
        <end position="30"/>
    </location>
</feature>